<gene>
    <name evidence="2" type="ORF">MXF72_11480</name>
</gene>
<evidence type="ECO:0000313" key="2">
    <source>
        <dbReference type="EMBL" id="UPL20046.1"/>
    </source>
</evidence>
<evidence type="ECO:0000313" key="3">
    <source>
        <dbReference type="Proteomes" id="UP000830925"/>
    </source>
</evidence>
<organism evidence="2 3">
    <name type="scientific">Alcaligenes faecalis</name>
    <dbReference type="NCBI Taxonomy" id="511"/>
    <lineage>
        <taxon>Bacteria</taxon>
        <taxon>Pseudomonadati</taxon>
        <taxon>Pseudomonadota</taxon>
        <taxon>Betaproteobacteria</taxon>
        <taxon>Burkholderiales</taxon>
        <taxon>Alcaligenaceae</taxon>
        <taxon>Alcaligenes</taxon>
    </lineage>
</organism>
<name>A0AAE9KNM1_ALCFA</name>
<feature type="transmembrane region" description="Helical" evidence="1">
    <location>
        <begin position="65"/>
        <end position="82"/>
    </location>
</feature>
<keyword evidence="1" id="KW-1133">Transmembrane helix</keyword>
<dbReference type="AlphaFoldDB" id="A0AAE9KNM1"/>
<proteinExistence type="predicted"/>
<dbReference type="EMBL" id="CP095873">
    <property type="protein sequence ID" value="UPL20046.1"/>
    <property type="molecule type" value="Genomic_DNA"/>
</dbReference>
<protein>
    <submittedName>
        <fullName evidence="2">Uncharacterized protein</fullName>
    </submittedName>
</protein>
<keyword evidence="1" id="KW-0472">Membrane</keyword>
<evidence type="ECO:0000256" key="1">
    <source>
        <dbReference type="SAM" id="Phobius"/>
    </source>
</evidence>
<dbReference type="Proteomes" id="UP000830925">
    <property type="component" value="Chromosome"/>
</dbReference>
<sequence>MAGRFNCDFQQFLSLWSGCPAFLRVLLFRDHAYSRKKMMFDNDAAHLPISTGSALLIYGWTMQDFVLILWAAYVVILIVTKLPDFTRAAARIVGGIQRAWRQLKEWKHGSED</sequence>
<reference evidence="2" key="1">
    <citation type="submission" date="2022-04" db="EMBL/GenBank/DDBJ databases">
        <title>Genomic mining of Alcaligenes faecalis D334 producing ectoin and derivatives.</title>
        <authorList>
            <person name="Doan V.T."/>
            <person name="Quach N.T."/>
            <person name="Vu T.-H.-N."/>
            <person name="Phi Q.-T."/>
        </authorList>
    </citation>
    <scope>NUCLEOTIDE SEQUENCE</scope>
    <source>
        <strain evidence="2">D334</strain>
    </source>
</reference>
<dbReference type="RefSeq" id="WP_247965621.1">
    <property type="nucleotide sequence ID" value="NZ_CP095873.1"/>
</dbReference>
<dbReference type="PROSITE" id="PS51257">
    <property type="entry name" value="PROKAR_LIPOPROTEIN"/>
    <property type="match status" value="1"/>
</dbReference>
<keyword evidence="1" id="KW-0812">Transmembrane</keyword>
<feature type="transmembrane region" description="Helical" evidence="1">
    <location>
        <begin position="12"/>
        <end position="28"/>
    </location>
</feature>
<accession>A0AAE9KNM1</accession>